<dbReference type="InterPro" id="IPR036174">
    <property type="entry name" value="Znf_Sec23_Sec24_sf"/>
</dbReference>
<evidence type="ECO:0000313" key="2">
    <source>
        <dbReference type="EMBL" id="GCB64063.1"/>
    </source>
</evidence>
<keyword evidence="3" id="KW-1185">Reference proteome</keyword>
<feature type="compositionally biased region" description="Basic and acidic residues" evidence="1">
    <location>
        <begin position="63"/>
        <end position="74"/>
    </location>
</feature>
<feature type="region of interest" description="Disordered" evidence="1">
    <location>
        <begin position="56"/>
        <end position="101"/>
    </location>
</feature>
<sequence>MIYKRENPHVSLHYVMAYIGVQEKAFLICQVIHFHLGCSVKVMEFAYSHIVYNSQNTPSPNCRNREREQRHDRPAVIPDPVENQTYSSTSFRPPPTQARGSIHQYDNRFLKSPSNEENCLYATVPKSSHSRSQAKLPKPLAKTRKSIPIDDEDSQAPPLPPRPSSLTTHQLDATVPGTLNSHPQIPPPRPKRAFPAPKRSSSPMTKKANINVVSVNLGKLVDINDEGAQTVKAIYCQNCSAALSSISRIHQKYADIIWPCEFCKKHNVVTRSFSTIPNSQDVMYVSGSLNEDYMNVDDSLVVFCVDISGSMCATNEIEVADEGSRTVHISRLQSVQEAILRSLNHMTQTSPQKRVALVTFNDEVTIYGDGLCEPTRLSDYQLLDSDYLKTRGREYPVPRCIAESLHALNYRVHG</sequence>
<reference evidence="2 3" key="1">
    <citation type="journal article" date="2018" name="Nat. Ecol. Evol.">
        <title>Shark genomes provide insights into elasmobranch evolution and the origin of vertebrates.</title>
        <authorList>
            <person name="Hara Y"/>
            <person name="Yamaguchi K"/>
            <person name="Onimaru K"/>
            <person name="Kadota M"/>
            <person name="Koyanagi M"/>
            <person name="Keeley SD"/>
            <person name="Tatsumi K"/>
            <person name="Tanaka K"/>
            <person name="Motone F"/>
            <person name="Kageyama Y"/>
            <person name="Nozu R"/>
            <person name="Adachi N"/>
            <person name="Nishimura O"/>
            <person name="Nakagawa R"/>
            <person name="Tanegashima C"/>
            <person name="Kiyatake I"/>
            <person name="Matsumoto R"/>
            <person name="Murakumo K"/>
            <person name="Nishida K"/>
            <person name="Terakita A"/>
            <person name="Kuratani S"/>
            <person name="Sato K"/>
            <person name="Hyodo S Kuraku.S."/>
        </authorList>
    </citation>
    <scope>NUCLEOTIDE SEQUENCE [LARGE SCALE GENOMIC DNA]</scope>
</reference>
<proteinExistence type="predicted"/>
<gene>
    <name evidence="2" type="ORF">scyTo_0009765</name>
</gene>
<dbReference type="SUPFAM" id="SSF82919">
    <property type="entry name" value="Zn-finger domain of Sec23/24"/>
    <property type="match status" value="1"/>
</dbReference>
<feature type="compositionally biased region" description="Polar residues" evidence="1">
    <location>
        <begin position="82"/>
        <end position="91"/>
    </location>
</feature>
<dbReference type="Gene3D" id="3.40.50.410">
    <property type="entry name" value="von Willebrand factor, type A domain"/>
    <property type="match status" value="1"/>
</dbReference>
<accession>A0A401NT40</accession>
<protein>
    <recommendedName>
        <fullName evidence="4">VWFA domain-containing protein</fullName>
    </recommendedName>
</protein>
<dbReference type="GO" id="GO:0030127">
    <property type="term" value="C:COPII vesicle coat"/>
    <property type="evidence" value="ECO:0007669"/>
    <property type="project" value="InterPro"/>
</dbReference>
<feature type="region of interest" description="Disordered" evidence="1">
    <location>
        <begin position="123"/>
        <end position="204"/>
    </location>
</feature>
<evidence type="ECO:0000313" key="3">
    <source>
        <dbReference type="Proteomes" id="UP000288216"/>
    </source>
</evidence>
<dbReference type="InterPro" id="IPR036465">
    <property type="entry name" value="vWFA_dom_sf"/>
</dbReference>
<name>A0A401NT40_SCYTO</name>
<dbReference type="Proteomes" id="UP000288216">
    <property type="component" value="Unassembled WGS sequence"/>
</dbReference>
<dbReference type="AlphaFoldDB" id="A0A401NT40"/>
<dbReference type="SUPFAM" id="SSF53300">
    <property type="entry name" value="vWA-like"/>
    <property type="match status" value="1"/>
</dbReference>
<dbReference type="GO" id="GO:0006886">
    <property type="term" value="P:intracellular protein transport"/>
    <property type="evidence" value="ECO:0007669"/>
    <property type="project" value="InterPro"/>
</dbReference>
<dbReference type="Gene3D" id="2.30.30.380">
    <property type="entry name" value="Zn-finger domain of Sec23/24"/>
    <property type="match status" value="1"/>
</dbReference>
<dbReference type="GO" id="GO:0008270">
    <property type="term" value="F:zinc ion binding"/>
    <property type="evidence" value="ECO:0007669"/>
    <property type="project" value="InterPro"/>
</dbReference>
<dbReference type="STRING" id="75743.A0A401NT40"/>
<dbReference type="EMBL" id="BFAA01004069">
    <property type="protein sequence ID" value="GCB64063.1"/>
    <property type="molecule type" value="Genomic_DNA"/>
</dbReference>
<comment type="caution">
    <text evidence="2">The sequence shown here is derived from an EMBL/GenBank/DDBJ whole genome shotgun (WGS) entry which is preliminary data.</text>
</comment>
<dbReference type="OrthoDB" id="1724672at2759"/>
<evidence type="ECO:0008006" key="4">
    <source>
        <dbReference type="Google" id="ProtNLM"/>
    </source>
</evidence>
<evidence type="ECO:0000256" key="1">
    <source>
        <dbReference type="SAM" id="MobiDB-lite"/>
    </source>
</evidence>
<organism evidence="2 3">
    <name type="scientific">Scyliorhinus torazame</name>
    <name type="common">Cloudy catshark</name>
    <name type="synonym">Catulus torazame</name>
    <dbReference type="NCBI Taxonomy" id="75743"/>
    <lineage>
        <taxon>Eukaryota</taxon>
        <taxon>Metazoa</taxon>
        <taxon>Chordata</taxon>
        <taxon>Craniata</taxon>
        <taxon>Vertebrata</taxon>
        <taxon>Chondrichthyes</taxon>
        <taxon>Elasmobranchii</taxon>
        <taxon>Galeomorphii</taxon>
        <taxon>Galeoidea</taxon>
        <taxon>Carcharhiniformes</taxon>
        <taxon>Scyliorhinidae</taxon>
        <taxon>Scyliorhinus</taxon>
    </lineage>
</organism>
<dbReference type="GO" id="GO:0006888">
    <property type="term" value="P:endoplasmic reticulum to Golgi vesicle-mediated transport"/>
    <property type="evidence" value="ECO:0007669"/>
    <property type="project" value="InterPro"/>
</dbReference>